<comment type="similarity">
    <text evidence="2 12">Belongs to the taffazin family.</text>
</comment>
<organism evidence="14 15">
    <name type="scientific">Pneumocystis jirovecii (strain RU7)</name>
    <name type="common">Human pneumocystis pneumonia agent</name>
    <dbReference type="NCBI Taxonomy" id="1408657"/>
    <lineage>
        <taxon>Eukaryota</taxon>
        <taxon>Fungi</taxon>
        <taxon>Dikarya</taxon>
        <taxon>Ascomycota</taxon>
        <taxon>Taphrinomycotina</taxon>
        <taxon>Pneumocystomycetes</taxon>
        <taxon>Pneumocystaceae</taxon>
        <taxon>Pneumocystis</taxon>
    </lineage>
</organism>
<dbReference type="GO" id="GO:0042773">
    <property type="term" value="P:ATP synthesis coupled electron transport"/>
    <property type="evidence" value="ECO:0007669"/>
    <property type="project" value="EnsemblFungi"/>
</dbReference>
<gene>
    <name evidence="14" type="ORF">T551_01304</name>
</gene>
<dbReference type="CDD" id="cd07989">
    <property type="entry name" value="LPLAT_AGPAT-like"/>
    <property type="match status" value="1"/>
</dbReference>
<evidence type="ECO:0000256" key="7">
    <source>
        <dbReference type="ARBA" id="ARBA00023128"/>
    </source>
</evidence>
<dbReference type="AlphaFoldDB" id="A0A0W4ZS72"/>
<dbReference type="PRINTS" id="PR00979">
    <property type="entry name" value="TAFAZZIN"/>
</dbReference>
<dbReference type="PANTHER" id="PTHR12497">
    <property type="entry name" value="TAZ PROTEIN TAFAZZIN"/>
    <property type="match status" value="1"/>
</dbReference>
<keyword evidence="7" id="KW-0496">Mitochondrion</keyword>
<comment type="catalytic activity">
    <reaction evidence="11">
        <text>1'-[1,2-diacyl-sn-glycero-3-phospho],3'-[1-acyl-sn-glycero-3-phospho]-glycerol + a 1,2-diacyl-sn-glycero-3-phosphocholine = a cardiolipin + a 1-acyl-sn-glycero-3-phosphocholine</text>
        <dbReference type="Rhea" id="RHEA:33731"/>
        <dbReference type="ChEBI" id="CHEBI:57643"/>
        <dbReference type="ChEBI" id="CHEBI:58168"/>
        <dbReference type="ChEBI" id="CHEBI:62237"/>
        <dbReference type="ChEBI" id="CHEBI:64743"/>
    </reaction>
    <physiologicalReaction direction="left-to-right" evidence="11">
        <dbReference type="Rhea" id="RHEA:33732"/>
    </physiologicalReaction>
    <physiologicalReaction direction="right-to-left" evidence="11">
        <dbReference type="Rhea" id="RHEA:33733"/>
    </physiologicalReaction>
</comment>
<dbReference type="OrthoDB" id="193467at2759"/>
<dbReference type="SMART" id="SM00563">
    <property type="entry name" value="PlsC"/>
    <property type="match status" value="1"/>
</dbReference>
<evidence type="ECO:0000256" key="6">
    <source>
        <dbReference type="ARBA" id="ARBA00023098"/>
    </source>
</evidence>
<dbReference type="GO" id="GO:0035965">
    <property type="term" value="P:cardiolipin acyl-chain remodeling"/>
    <property type="evidence" value="ECO:0007669"/>
    <property type="project" value="EnsemblFungi"/>
</dbReference>
<dbReference type="RefSeq" id="XP_018230222.1">
    <property type="nucleotide sequence ID" value="XM_018373567.1"/>
</dbReference>
<dbReference type="GO" id="GO:0005743">
    <property type="term" value="C:mitochondrial inner membrane"/>
    <property type="evidence" value="ECO:0007669"/>
    <property type="project" value="UniProtKB-SubCell"/>
</dbReference>
<keyword evidence="6" id="KW-0443">Lipid metabolism</keyword>
<keyword evidence="15" id="KW-1185">Reference proteome</keyword>
<dbReference type="PANTHER" id="PTHR12497:SF0">
    <property type="entry name" value="TAFAZZIN"/>
    <property type="match status" value="1"/>
</dbReference>
<comment type="caution">
    <text evidence="14">The sequence shown here is derived from an EMBL/GenBank/DDBJ whole genome shotgun (WGS) entry which is preliminary data.</text>
</comment>
<evidence type="ECO:0000256" key="2">
    <source>
        <dbReference type="ARBA" id="ARBA00010524"/>
    </source>
</evidence>
<evidence type="ECO:0000256" key="5">
    <source>
        <dbReference type="ARBA" id="ARBA00022792"/>
    </source>
</evidence>
<comment type="subcellular location">
    <subcellularLocation>
        <location evidence="1">Mitochondrion inner membrane</location>
        <topology evidence="1">Peripheral membrane protein</topology>
        <orientation evidence="1">Intermembrane side</orientation>
    </subcellularLocation>
    <subcellularLocation>
        <location evidence="10">Mitochondrion outer membrane</location>
        <topology evidence="10">Peripheral membrane protein</topology>
        <orientation evidence="10">Intermembrane side</orientation>
    </subcellularLocation>
</comment>
<sequence length="314" mass="35982">MKSPWQGRGCRFHVFHLTETSMDDPLMWGLFPLKTWMKGRIRWALGAADICFTEPLRALFFSLGQTLPIERHGAGLFQAGIDEAIQLVSDPARGWIHVFPEGRVHQDPQETIRYFRWGVARIILEAAMRSDRLPCVLPIFLRGFDKIMPEQESAELGDVHLEQQMQTKNKSMAQQPLLQHFLKQFHFFQRLPRLGRSIEVHFGSPVPDSQLAGFVDVWRKLCWSSRIKASDKDIRLEETAKKKESNAFPESFSASMVEDSQTARQLRSDLAALLHHHVERLRYEASLNNTPSLNVVKTLDNIGLNTTRLGLDKA</sequence>
<keyword evidence="9" id="KW-0012">Acyltransferase</keyword>
<dbReference type="VEuPathDB" id="FungiDB:T551_01304"/>
<evidence type="ECO:0000256" key="9">
    <source>
        <dbReference type="ARBA" id="ARBA00023315"/>
    </source>
</evidence>
<protein>
    <recommendedName>
        <fullName evidence="12">Tafazzin family protein</fullName>
    </recommendedName>
</protein>
<dbReference type="Proteomes" id="UP000053447">
    <property type="component" value="Unassembled WGS sequence"/>
</dbReference>
<name>A0A0W4ZS72_PNEJ7</name>
<evidence type="ECO:0000256" key="8">
    <source>
        <dbReference type="ARBA" id="ARBA00023136"/>
    </source>
</evidence>
<evidence type="ECO:0000259" key="13">
    <source>
        <dbReference type="SMART" id="SM00563"/>
    </source>
</evidence>
<evidence type="ECO:0000313" key="14">
    <source>
        <dbReference type="EMBL" id="KTW31232.1"/>
    </source>
</evidence>
<dbReference type="Pfam" id="PF01553">
    <property type="entry name" value="Acyltransferase"/>
    <property type="match status" value="1"/>
</dbReference>
<dbReference type="GO" id="GO:0007007">
    <property type="term" value="P:inner mitochondrial membrane organization"/>
    <property type="evidence" value="ECO:0007669"/>
    <property type="project" value="EnsemblFungi"/>
</dbReference>
<dbReference type="InterPro" id="IPR000872">
    <property type="entry name" value="Tafazzin"/>
</dbReference>
<keyword evidence="8" id="KW-0472">Membrane</keyword>
<dbReference type="SUPFAM" id="SSF69593">
    <property type="entry name" value="Glycerol-3-phosphate (1)-acyltransferase"/>
    <property type="match status" value="1"/>
</dbReference>
<dbReference type="STRING" id="1408657.A0A0W4ZS72"/>
<evidence type="ECO:0000256" key="10">
    <source>
        <dbReference type="ARBA" id="ARBA00024323"/>
    </source>
</evidence>
<keyword evidence="3" id="KW-0808">Transferase</keyword>
<dbReference type="GO" id="GO:0005741">
    <property type="term" value="C:mitochondrial outer membrane"/>
    <property type="evidence" value="ECO:0007669"/>
    <property type="project" value="UniProtKB-SubCell"/>
</dbReference>
<evidence type="ECO:0000313" key="15">
    <source>
        <dbReference type="Proteomes" id="UP000053447"/>
    </source>
</evidence>
<dbReference type="GO" id="GO:0047184">
    <property type="term" value="F:1-acylglycerophosphocholine O-acyltransferase activity"/>
    <property type="evidence" value="ECO:0007669"/>
    <property type="project" value="EnsemblFungi"/>
</dbReference>
<evidence type="ECO:0000256" key="3">
    <source>
        <dbReference type="ARBA" id="ARBA00022679"/>
    </source>
</evidence>
<evidence type="ECO:0000256" key="12">
    <source>
        <dbReference type="RuleBase" id="RU365062"/>
    </source>
</evidence>
<dbReference type="GeneID" id="28939822"/>
<feature type="domain" description="Phospholipid/glycerol acyltransferase" evidence="13">
    <location>
        <begin position="13"/>
        <end position="144"/>
    </location>
</feature>
<keyword evidence="5" id="KW-0999">Mitochondrion inner membrane</keyword>
<dbReference type="EMBL" id="LFWA01000005">
    <property type="protein sequence ID" value="KTW31232.1"/>
    <property type="molecule type" value="Genomic_DNA"/>
</dbReference>
<reference evidence="15" key="1">
    <citation type="journal article" date="2016" name="Nat. Commun.">
        <title>Genome analysis of three Pneumocystis species reveals adaptation mechanisms to life exclusively in mammalian hosts.</title>
        <authorList>
            <person name="Ma L."/>
            <person name="Chen Z."/>
            <person name="Huang D.W."/>
            <person name="Kutty G."/>
            <person name="Ishihara M."/>
            <person name="Wang H."/>
            <person name="Abouelleil A."/>
            <person name="Bishop L."/>
            <person name="Davey E."/>
            <person name="Deng R."/>
            <person name="Deng X."/>
            <person name="Fan L."/>
            <person name="Fantoni G."/>
            <person name="Fitzgerald M."/>
            <person name="Gogineni E."/>
            <person name="Goldberg J.M."/>
            <person name="Handley G."/>
            <person name="Hu X."/>
            <person name="Huber C."/>
            <person name="Jiao X."/>
            <person name="Jones K."/>
            <person name="Levin J.Z."/>
            <person name="Liu Y."/>
            <person name="Macdonald P."/>
            <person name="Melnikov A."/>
            <person name="Raley C."/>
            <person name="Sassi M."/>
            <person name="Sherman B.T."/>
            <person name="Song X."/>
            <person name="Sykes S."/>
            <person name="Tran B."/>
            <person name="Walsh L."/>
            <person name="Xia Y."/>
            <person name="Yang J."/>
            <person name="Young S."/>
            <person name="Zeng Q."/>
            <person name="Zheng X."/>
            <person name="Stephens R."/>
            <person name="Nusbaum C."/>
            <person name="Birren B.W."/>
            <person name="Azadi P."/>
            <person name="Lempicki R.A."/>
            <person name="Cuomo C.A."/>
            <person name="Kovacs J.A."/>
        </authorList>
    </citation>
    <scope>NUCLEOTIDE SEQUENCE [LARGE SCALE GENOMIC DNA]</scope>
    <source>
        <strain evidence="15">RU7</strain>
    </source>
</reference>
<accession>A0A0W4ZS72</accession>
<evidence type="ECO:0000256" key="11">
    <source>
        <dbReference type="ARBA" id="ARBA00047906"/>
    </source>
</evidence>
<dbReference type="GO" id="GO:0008654">
    <property type="term" value="P:phospholipid biosynthetic process"/>
    <property type="evidence" value="ECO:0007669"/>
    <property type="project" value="EnsemblFungi"/>
</dbReference>
<evidence type="ECO:0000256" key="1">
    <source>
        <dbReference type="ARBA" id="ARBA00004137"/>
    </source>
</evidence>
<keyword evidence="4" id="KW-1000">Mitochondrion outer membrane</keyword>
<dbReference type="eggNOG" id="KOG2847">
    <property type="taxonomic scope" value="Eukaryota"/>
</dbReference>
<proteinExistence type="inferred from homology"/>
<dbReference type="InterPro" id="IPR002123">
    <property type="entry name" value="Plipid/glycerol_acylTrfase"/>
</dbReference>
<dbReference type="GO" id="GO:0097250">
    <property type="term" value="P:mitochondrial respirasome assembly"/>
    <property type="evidence" value="ECO:0007669"/>
    <property type="project" value="EnsemblFungi"/>
</dbReference>
<evidence type="ECO:0000256" key="4">
    <source>
        <dbReference type="ARBA" id="ARBA00022787"/>
    </source>
</evidence>